<evidence type="ECO:0000313" key="2">
    <source>
        <dbReference type="Proteomes" id="UP000003900"/>
    </source>
</evidence>
<accession>H3SBH9</accession>
<reference evidence="1 2" key="1">
    <citation type="journal article" date="2012" name="J. Bacteriol.">
        <title>Genome Sequence of the Pattern-Forming Social Bacterium Paenibacillus dendritiformis C454 Chiral Morphotype.</title>
        <authorList>
            <person name="Sirota-Madi A."/>
            <person name="Olender T."/>
            <person name="Helman Y."/>
            <person name="Brainis I."/>
            <person name="Finkelshtein A."/>
            <person name="Roth D."/>
            <person name="Hagai E."/>
            <person name="Leshkowitz D."/>
            <person name="Brodsky L."/>
            <person name="Galatenko V."/>
            <person name="Nikolaev V."/>
            <person name="Gutnick D.L."/>
            <person name="Lancet D."/>
            <person name="Ben-Jacob E."/>
        </authorList>
    </citation>
    <scope>NUCLEOTIDE SEQUENCE [LARGE SCALE GENOMIC DNA]</scope>
    <source>
        <strain evidence="1 2">C454</strain>
    </source>
</reference>
<dbReference type="EMBL" id="AHKH01000007">
    <property type="protein sequence ID" value="EHQ63662.1"/>
    <property type="molecule type" value="Genomic_DNA"/>
</dbReference>
<dbReference type="Proteomes" id="UP000003900">
    <property type="component" value="Unassembled WGS sequence"/>
</dbReference>
<evidence type="ECO:0000313" key="1">
    <source>
        <dbReference type="EMBL" id="EHQ63662.1"/>
    </source>
</evidence>
<name>H3SBH9_9BACL</name>
<dbReference type="PATRIC" id="fig|1131935.3.peg.861"/>
<comment type="caution">
    <text evidence="1">The sequence shown here is derived from an EMBL/GenBank/DDBJ whole genome shotgun (WGS) entry which is preliminary data.</text>
</comment>
<gene>
    <name evidence="1" type="ORF">PDENDC454_04324</name>
</gene>
<proteinExistence type="predicted"/>
<keyword evidence="2" id="KW-1185">Reference proteome</keyword>
<dbReference type="AlphaFoldDB" id="H3SBH9"/>
<protein>
    <submittedName>
        <fullName evidence="1">Uncharacterized protein</fullName>
    </submittedName>
</protein>
<organism evidence="1 2">
    <name type="scientific">Paenibacillus dendritiformis C454</name>
    <dbReference type="NCBI Taxonomy" id="1131935"/>
    <lineage>
        <taxon>Bacteria</taxon>
        <taxon>Bacillati</taxon>
        <taxon>Bacillota</taxon>
        <taxon>Bacilli</taxon>
        <taxon>Bacillales</taxon>
        <taxon>Paenibacillaceae</taxon>
        <taxon>Paenibacillus</taxon>
    </lineage>
</organism>
<sequence length="120" mass="13889">MILGELKEKVGQVDNKLSHMDRETLAVKMLKRPLEEFQKEILQEMKSISSLSSDEADKIIEDKMNKLSIKLKDELVEQFEKVETFTNKSYPDYLMFGTRGVGKTVATLDEFKKNIKEDTI</sequence>